<evidence type="ECO:0000313" key="2">
    <source>
        <dbReference type="Proteomes" id="UP000325517"/>
    </source>
</evidence>
<dbReference type="Proteomes" id="UP000325517">
    <property type="component" value="Chromosome"/>
</dbReference>
<sequence>MKRVISIQTPIRNMLKWSPPFLEHTITFCKPYKSKDKKKPIPTQLLVITEKGDKIEDILYFW</sequence>
<dbReference type="KEGG" id="psyo:PB01_20270"/>
<reference evidence="1 2" key="1">
    <citation type="submission" date="2018-07" db="EMBL/GenBank/DDBJ databases">
        <title>Complete genome sequence of Psychrobacillus sp. PB01, isolated from iceberg, and comparative genome analysis of Psychrobacillus strains.</title>
        <authorList>
            <person name="Lee P.C."/>
        </authorList>
    </citation>
    <scope>NUCLEOTIDE SEQUENCE [LARGE SCALE GENOMIC DNA]</scope>
    <source>
        <strain evidence="1 2">PB01</strain>
    </source>
</reference>
<protein>
    <submittedName>
        <fullName evidence="1">Uncharacterized protein</fullName>
    </submittedName>
</protein>
<accession>A0A5J6SSA6</accession>
<proteinExistence type="predicted"/>
<dbReference type="EMBL" id="CP031223">
    <property type="protein sequence ID" value="QFG00939.1"/>
    <property type="molecule type" value="Genomic_DNA"/>
</dbReference>
<keyword evidence="2" id="KW-1185">Reference proteome</keyword>
<organism evidence="1 2">
    <name type="scientific">Psychrobacillus glaciei</name>
    <dbReference type="NCBI Taxonomy" id="2283160"/>
    <lineage>
        <taxon>Bacteria</taxon>
        <taxon>Bacillati</taxon>
        <taxon>Bacillota</taxon>
        <taxon>Bacilli</taxon>
        <taxon>Bacillales</taxon>
        <taxon>Bacillaceae</taxon>
        <taxon>Psychrobacillus</taxon>
    </lineage>
</organism>
<dbReference type="RefSeq" id="WP_151701805.1">
    <property type="nucleotide sequence ID" value="NZ_CP031223.1"/>
</dbReference>
<gene>
    <name evidence="1" type="ORF">PB01_20270</name>
</gene>
<evidence type="ECO:0000313" key="1">
    <source>
        <dbReference type="EMBL" id="QFG00939.1"/>
    </source>
</evidence>
<name>A0A5J6SSA6_9BACI</name>
<dbReference type="AlphaFoldDB" id="A0A5J6SSA6"/>